<sequence length="151" mass="16988">MSAPNDFFVQLTENRLQQSLARINMTDNRALGLLGLITVLMAGLWAVYFAPTLHHIGPHLSQHGRIIVALVILVIALFAAGYSLLFTVQYDNPDMAEFYREYYTMPDKSYPAYFASAIRAIRLNNAVVKRKSRLLLVSTLSLFLSVLVIII</sequence>
<comment type="caution">
    <text evidence="2">The sequence shown here is derived from an EMBL/GenBank/DDBJ whole genome shotgun (WGS) entry which is preliminary data.</text>
</comment>
<reference evidence="2 3" key="1">
    <citation type="submission" date="2020-04" db="EMBL/GenBank/DDBJ databases">
        <authorList>
            <person name="Zhang R."/>
            <person name="Schippers A."/>
        </authorList>
    </citation>
    <scope>NUCLEOTIDE SEQUENCE [LARGE SCALE GENOMIC DNA]</scope>
    <source>
        <strain evidence="2 3">DSM 109850</strain>
    </source>
</reference>
<keyword evidence="1" id="KW-0812">Transmembrane</keyword>
<feature type="transmembrane region" description="Helical" evidence="1">
    <location>
        <begin position="30"/>
        <end position="54"/>
    </location>
</feature>
<dbReference type="Proteomes" id="UP000533476">
    <property type="component" value="Unassembled WGS sequence"/>
</dbReference>
<feature type="transmembrane region" description="Helical" evidence="1">
    <location>
        <begin position="134"/>
        <end position="150"/>
    </location>
</feature>
<evidence type="ECO:0000313" key="3">
    <source>
        <dbReference type="Proteomes" id="UP000533476"/>
    </source>
</evidence>
<dbReference type="AlphaFoldDB" id="A0A7Y0L8D8"/>
<gene>
    <name evidence="2" type="ORF">HIJ39_23095</name>
</gene>
<keyword evidence="1" id="KW-0472">Membrane</keyword>
<feature type="transmembrane region" description="Helical" evidence="1">
    <location>
        <begin position="66"/>
        <end position="90"/>
    </location>
</feature>
<protein>
    <submittedName>
        <fullName evidence="2">Uncharacterized protein</fullName>
    </submittedName>
</protein>
<evidence type="ECO:0000313" key="2">
    <source>
        <dbReference type="EMBL" id="NMP25182.1"/>
    </source>
</evidence>
<proteinExistence type="predicted"/>
<organism evidence="2 3">
    <name type="scientific">Sulfobacillus harzensis</name>
    <dbReference type="NCBI Taxonomy" id="2729629"/>
    <lineage>
        <taxon>Bacteria</taxon>
        <taxon>Bacillati</taxon>
        <taxon>Bacillota</taxon>
        <taxon>Clostridia</taxon>
        <taxon>Eubacteriales</taxon>
        <taxon>Clostridiales Family XVII. Incertae Sedis</taxon>
        <taxon>Sulfobacillus</taxon>
    </lineage>
</organism>
<name>A0A7Y0L8D8_9FIRM</name>
<accession>A0A7Y0L8D8</accession>
<keyword evidence="1" id="KW-1133">Transmembrane helix</keyword>
<dbReference type="EMBL" id="JABBVZ010000292">
    <property type="protein sequence ID" value="NMP25182.1"/>
    <property type="molecule type" value="Genomic_DNA"/>
</dbReference>
<evidence type="ECO:0000256" key="1">
    <source>
        <dbReference type="SAM" id="Phobius"/>
    </source>
</evidence>
<dbReference type="RefSeq" id="WP_169103366.1">
    <property type="nucleotide sequence ID" value="NZ_JABBVZ010000292.1"/>
</dbReference>
<keyword evidence="3" id="KW-1185">Reference proteome</keyword>